<comment type="similarity">
    <text evidence="1 5">Belongs to the 5-formyltetrahydrofolate cyclo-ligase family.</text>
</comment>
<evidence type="ECO:0000256" key="1">
    <source>
        <dbReference type="ARBA" id="ARBA00010638"/>
    </source>
</evidence>
<reference evidence="6 7" key="1">
    <citation type="submission" date="2016-10" db="EMBL/GenBank/DDBJ databases">
        <authorList>
            <person name="de Groot N.N."/>
        </authorList>
    </citation>
    <scope>NUCLEOTIDE SEQUENCE [LARGE SCALE GENOMIC DNA]</scope>
    <source>
        <strain evidence="6 7">Nm13</strain>
    </source>
</reference>
<dbReference type="GO" id="GO:0046872">
    <property type="term" value="F:metal ion binding"/>
    <property type="evidence" value="ECO:0007669"/>
    <property type="project" value="UniProtKB-KW"/>
</dbReference>
<evidence type="ECO:0000256" key="5">
    <source>
        <dbReference type="RuleBase" id="RU361279"/>
    </source>
</evidence>
<keyword evidence="2 4" id="KW-0547">Nucleotide-binding</keyword>
<organism evidence="6 7">
    <name type="scientific">Nitrosomonas ureae</name>
    <dbReference type="NCBI Taxonomy" id="44577"/>
    <lineage>
        <taxon>Bacteria</taxon>
        <taxon>Pseudomonadati</taxon>
        <taxon>Pseudomonadota</taxon>
        <taxon>Betaproteobacteria</taxon>
        <taxon>Nitrosomonadales</taxon>
        <taxon>Nitrosomonadaceae</taxon>
        <taxon>Nitrosomonas</taxon>
    </lineage>
</organism>
<dbReference type="GO" id="GO:0030272">
    <property type="term" value="F:5-formyltetrahydrofolate cyclo-ligase activity"/>
    <property type="evidence" value="ECO:0007669"/>
    <property type="project" value="UniProtKB-EC"/>
</dbReference>
<comment type="catalytic activity">
    <reaction evidence="5">
        <text>(6S)-5-formyl-5,6,7,8-tetrahydrofolate + ATP = (6R)-5,10-methenyltetrahydrofolate + ADP + phosphate</text>
        <dbReference type="Rhea" id="RHEA:10488"/>
        <dbReference type="ChEBI" id="CHEBI:30616"/>
        <dbReference type="ChEBI" id="CHEBI:43474"/>
        <dbReference type="ChEBI" id="CHEBI:57455"/>
        <dbReference type="ChEBI" id="CHEBI:57457"/>
        <dbReference type="ChEBI" id="CHEBI:456216"/>
        <dbReference type="EC" id="6.3.3.2"/>
    </reaction>
</comment>
<dbReference type="Gene3D" id="3.40.50.10420">
    <property type="entry name" value="NagB/RpiA/CoA transferase-like"/>
    <property type="match status" value="1"/>
</dbReference>
<accession>A0A1H5WWB1</accession>
<name>A0A1H5WWB1_9PROT</name>
<dbReference type="InterPro" id="IPR002698">
    <property type="entry name" value="FTHF_cligase"/>
</dbReference>
<dbReference type="Proteomes" id="UP000236753">
    <property type="component" value="Unassembled WGS sequence"/>
</dbReference>
<dbReference type="GO" id="GO:0009396">
    <property type="term" value="P:folic acid-containing compound biosynthetic process"/>
    <property type="evidence" value="ECO:0007669"/>
    <property type="project" value="TreeGrafter"/>
</dbReference>
<dbReference type="EC" id="6.3.3.2" evidence="5"/>
<protein>
    <recommendedName>
        <fullName evidence="5">5-formyltetrahydrofolate cyclo-ligase</fullName>
        <ecNumber evidence="5">6.3.3.2</ecNumber>
    </recommendedName>
</protein>
<keyword evidence="3 4" id="KW-0067">ATP-binding</keyword>
<dbReference type="EMBL" id="FNUX01000021">
    <property type="protein sequence ID" value="SEG03257.1"/>
    <property type="molecule type" value="Genomic_DNA"/>
</dbReference>
<dbReference type="InterPro" id="IPR037171">
    <property type="entry name" value="NagB/RpiA_transferase-like"/>
</dbReference>
<keyword evidence="5" id="KW-0460">Magnesium</keyword>
<sequence>MEAVQDLLEWKKHQRELLIAARESIPEKTHWEWSQAISGNLMQKLSNPQKMIIGIYCPFRGEYDPRSIARYLIQNSATLALPEIIGKDTPLCFREWSMDTPMKNGAYGIPIPVDTKIVRPDAVIIPMVGFDRQGYRLGYGGGFFDRTLASYQRQPLSIGVAFEIQRLENTYPQAHDIAMHYVITEARSLQTRNY</sequence>
<dbReference type="SUPFAM" id="SSF100950">
    <property type="entry name" value="NagB/RpiA/CoA transferase-like"/>
    <property type="match status" value="1"/>
</dbReference>
<evidence type="ECO:0000313" key="6">
    <source>
        <dbReference type="EMBL" id="SEG03257.1"/>
    </source>
</evidence>
<dbReference type="PIRSF" id="PIRSF006806">
    <property type="entry name" value="FTHF_cligase"/>
    <property type="match status" value="1"/>
</dbReference>
<gene>
    <name evidence="6" type="ORF">SAMN05216334_12138</name>
</gene>
<feature type="binding site" evidence="4">
    <location>
        <begin position="11"/>
        <end position="15"/>
    </location>
    <ligand>
        <name>ATP</name>
        <dbReference type="ChEBI" id="CHEBI:30616"/>
    </ligand>
</feature>
<dbReference type="AlphaFoldDB" id="A0A1H5WWB1"/>
<proteinExistence type="inferred from homology"/>
<dbReference type="GO" id="GO:0035999">
    <property type="term" value="P:tetrahydrofolate interconversion"/>
    <property type="evidence" value="ECO:0007669"/>
    <property type="project" value="TreeGrafter"/>
</dbReference>
<keyword evidence="6" id="KW-0436">Ligase</keyword>
<dbReference type="NCBIfam" id="TIGR02727">
    <property type="entry name" value="MTHFS_bact"/>
    <property type="match status" value="1"/>
</dbReference>
<evidence type="ECO:0000256" key="3">
    <source>
        <dbReference type="ARBA" id="ARBA00022840"/>
    </source>
</evidence>
<dbReference type="InterPro" id="IPR024185">
    <property type="entry name" value="FTHF_cligase-like_sf"/>
</dbReference>
<evidence type="ECO:0000256" key="4">
    <source>
        <dbReference type="PIRSR" id="PIRSR006806-1"/>
    </source>
</evidence>
<dbReference type="GO" id="GO:0005524">
    <property type="term" value="F:ATP binding"/>
    <property type="evidence" value="ECO:0007669"/>
    <property type="project" value="UniProtKB-KW"/>
</dbReference>
<keyword evidence="5" id="KW-0479">Metal-binding</keyword>
<feature type="binding site" evidence="4">
    <location>
        <position position="62"/>
    </location>
    <ligand>
        <name>substrate</name>
    </ligand>
</feature>
<comment type="cofactor">
    <cofactor evidence="5">
        <name>Mg(2+)</name>
        <dbReference type="ChEBI" id="CHEBI:18420"/>
    </cofactor>
</comment>
<dbReference type="PANTHER" id="PTHR23407">
    <property type="entry name" value="ATPASE INHIBITOR/5-FORMYLTETRAHYDROFOLATE CYCLO-LIGASE"/>
    <property type="match status" value="1"/>
</dbReference>
<dbReference type="Pfam" id="PF01812">
    <property type="entry name" value="5-FTHF_cyc-lig"/>
    <property type="match status" value="1"/>
</dbReference>
<evidence type="ECO:0000313" key="7">
    <source>
        <dbReference type="Proteomes" id="UP000236753"/>
    </source>
</evidence>
<evidence type="ECO:0000256" key="2">
    <source>
        <dbReference type="ARBA" id="ARBA00022741"/>
    </source>
</evidence>
<dbReference type="PANTHER" id="PTHR23407:SF1">
    <property type="entry name" value="5-FORMYLTETRAHYDROFOLATE CYCLO-LIGASE"/>
    <property type="match status" value="1"/>
</dbReference>